<dbReference type="Proteomes" id="UP000257127">
    <property type="component" value="Unassembled WGS sequence"/>
</dbReference>
<gene>
    <name evidence="3" type="ORF">DXU93_06305</name>
</gene>
<keyword evidence="1" id="KW-0378">Hydrolase</keyword>
<dbReference type="InterPro" id="IPR050535">
    <property type="entry name" value="DNA_Repair-Maintenance_Comp"/>
</dbReference>
<dbReference type="CDD" id="cd00840">
    <property type="entry name" value="MPP_Mre11_N"/>
    <property type="match status" value="1"/>
</dbReference>
<evidence type="ECO:0000256" key="1">
    <source>
        <dbReference type="ARBA" id="ARBA00022801"/>
    </source>
</evidence>
<dbReference type="SUPFAM" id="SSF56300">
    <property type="entry name" value="Metallo-dependent phosphatases"/>
    <property type="match status" value="1"/>
</dbReference>
<sequence>MAISILVTGDIHIGKKSTGINTDSNVLATKFTWQKIVDYVIKNKIDVLALTGDVVDQNNRFFEAIGPLHAGFEKLKNEGIEVFMVAGNHDFDVLPQLVDSDRYENIHLLGKDGTWEVKEYAKNEEKIQFVGWSFPSKHFAESPFLKYKLDQVNITLPTIGLLHGDVDVPESSYAPIDKSSFNNKNVNAWFLGHIHKPDCLRDFNPMVYYPGSPHALSAKETGIHGPMLVTVNSQNSIETKAIPLSPVRYKSIDIDVTDQTTEADVRNVMTSTLYADANAKINELENTSFLVYDIYFVGQHNNIQDLKNWTEPSIESYSQEINETKISIRKIKYHVKPKIDNLEELALESSPAGILAKTIVALEKGETTPFSDKLLEKWKKIHQKTYQSSVYNPIIESENVKSPDTEIQNQYLLTECNRILTTLIEQQNQ</sequence>
<dbReference type="Gene3D" id="3.60.21.10">
    <property type="match status" value="1"/>
</dbReference>
<organism evidence="3 4">
    <name type="scientific">Brumimicrobium aurantiacum</name>
    <dbReference type="NCBI Taxonomy" id="1737063"/>
    <lineage>
        <taxon>Bacteria</taxon>
        <taxon>Pseudomonadati</taxon>
        <taxon>Bacteroidota</taxon>
        <taxon>Flavobacteriia</taxon>
        <taxon>Flavobacteriales</taxon>
        <taxon>Crocinitomicaceae</taxon>
        <taxon>Brumimicrobium</taxon>
    </lineage>
</organism>
<evidence type="ECO:0000313" key="4">
    <source>
        <dbReference type="Proteomes" id="UP000257127"/>
    </source>
</evidence>
<dbReference type="RefSeq" id="WP_116880432.1">
    <property type="nucleotide sequence ID" value="NZ_QURB01000003.1"/>
</dbReference>
<reference evidence="3 4" key="1">
    <citation type="submission" date="2018-08" db="EMBL/GenBank/DDBJ databases">
        <title>The draft genome squence of Brumimicrobium sp. N62.</title>
        <authorList>
            <person name="Du Z.-J."/>
            <person name="Luo H.-R."/>
        </authorList>
    </citation>
    <scope>NUCLEOTIDE SEQUENCE [LARGE SCALE GENOMIC DNA]</scope>
    <source>
        <strain evidence="3 4">N62</strain>
    </source>
</reference>
<dbReference type="OrthoDB" id="9773856at2"/>
<dbReference type="InterPro" id="IPR029052">
    <property type="entry name" value="Metallo-depent_PP-like"/>
</dbReference>
<name>A0A3E1EYI9_9FLAO</name>
<dbReference type="EMBL" id="QURB01000003">
    <property type="protein sequence ID" value="RFC54597.1"/>
    <property type="molecule type" value="Genomic_DNA"/>
</dbReference>
<accession>A0A3E1EYI9</accession>
<dbReference type="PANTHER" id="PTHR30337">
    <property type="entry name" value="COMPONENT OF ATP-DEPENDENT DSDNA EXONUCLEASE"/>
    <property type="match status" value="1"/>
</dbReference>
<evidence type="ECO:0000259" key="2">
    <source>
        <dbReference type="Pfam" id="PF00149"/>
    </source>
</evidence>
<dbReference type="InterPro" id="IPR041796">
    <property type="entry name" value="Mre11_N"/>
</dbReference>
<protein>
    <submittedName>
        <fullName evidence="3">DNA repair exonuclease</fullName>
    </submittedName>
</protein>
<keyword evidence="3" id="KW-0540">Nuclease</keyword>
<evidence type="ECO:0000313" key="3">
    <source>
        <dbReference type="EMBL" id="RFC54597.1"/>
    </source>
</evidence>
<proteinExistence type="predicted"/>
<dbReference type="InterPro" id="IPR004843">
    <property type="entry name" value="Calcineurin-like_PHP"/>
</dbReference>
<keyword evidence="3" id="KW-0269">Exonuclease</keyword>
<keyword evidence="4" id="KW-1185">Reference proteome</keyword>
<comment type="caution">
    <text evidence="3">The sequence shown here is derived from an EMBL/GenBank/DDBJ whole genome shotgun (WGS) entry which is preliminary data.</text>
</comment>
<dbReference type="AlphaFoldDB" id="A0A3E1EYI9"/>
<dbReference type="Pfam" id="PF00149">
    <property type="entry name" value="Metallophos"/>
    <property type="match status" value="1"/>
</dbReference>
<feature type="domain" description="Calcineurin-like phosphoesterase" evidence="2">
    <location>
        <begin position="4"/>
        <end position="197"/>
    </location>
</feature>
<dbReference type="GO" id="GO:0004527">
    <property type="term" value="F:exonuclease activity"/>
    <property type="evidence" value="ECO:0007669"/>
    <property type="project" value="UniProtKB-KW"/>
</dbReference>